<keyword evidence="3" id="KW-0274">FAD</keyword>
<comment type="caution">
    <text evidence="7">The sequence shown here is derived from an EMBL/GenBank/DDBJ whole genome shotgun (WGS) entry which is preliminary data.</text>
</comment>
<gene>
    <name evidence="7" type="ORF">HD597_007032</name>
</gene>
<dbReference type="SUPFAM" id="SSF55424">
    <property type="entry name" value="FAD/NAD-linked reductases, dimerisation (C-terminal) domain"/>
    <property type="match status" value="1"/>
</dbReference>
<dbReference type="Pfam" id="PF14759">
    <property type="entry name" value="Reductase_C"/>
    <property type="match status" value="1"/>
</dbReference>
<sequence>MKVVIVGGGIAGVSTAAALRAGGFDGDLTLVDAGEFPYDRPPLSKEYLAGSKDSKQIALQPPHWYDEQRVRLLSRTKVTALRTRDGGVELADGTLVPADRVVLATGGGAARPPIPGAGSDRVHVLRTVRDADRLRAALTPGARVLVVGAGLIGAEVASTCVDFGCEVVLVDPAATPLTAALGAELAAWVHALHDARGVTVKRTGVAAFADAPRGIKATFLTSLEPQEFDLAVLGVGMLPSTSLAATAGLEVDRGIVVDAHQVTSNPAVLAVGDPARMRRKGLLLPRAEHWEAAQHDGARAAATILGIRPPAPTAPWFWTDRHGCHIEAVGHMEAAEQIVVRGSFDHPAFSVFGLRDGWVVAAAAVDDSIAVRAARRMIDRRIPADPDRLSDPSVNLRTLLRA</sequence>
<evidence type="ECO:0000256" key="1">
    <source>
        <dbReference type="ARBA" id="ARBA00001974"/>
    </source>
</evidence>
<evidence type="ECO:0000259" key="5">
    <source>
        <dbReference type="Pfam" id="PF07992"/>
    </source>
</evidence>
<keyword evidence="4" id="KW-0560">Oxidoreductase</keyword>
<dbReference type="Pfam" id="PF07992">
    <property type="entry name" value="Pyr_redox_2"/>
    <property type="match status" value="1"/>
</dbReference>
<dbReference type="Proteomes" id="UP001139648">
    <property type="component" value="Unassembled WGS sequence"/>
</dbReference>
<evidence type="ECO:0000313" key="8">
    <source>
        <dbReference type="Proteomes" id="UP001139648"/>
    </source>
</evidence>
<dbReference type="Gene3D" id="3.30.390.30">
    <property type="match status" value="1"/>
</dbReference>
<dbReference type="InterPro" id="IPR050446">
    <property type="entry name" value="FAD-oxidoreductase/Apoptosis"/>
</dbReference>
<proteinExistence type="predicted"/>
<dbReference type="GO" id="GO:0016651">
    <property type="term" value="F:oxidoreductase activity, acting on NAD(P)H"/>
    <property type="evidence" value="ECO:0007669"/>
    <property type="project" value="TreeGrafter"/>
</dbReference>
<dbReference type="SUPFAM" id="SSF51905">
    <property type="entry name" value="FAD/NAD(P)-binding domain"/>
    <property type="match status" value="2"/>
</dbReference>
<evidence type="ECO:0000313" key="7">
    <source>
        <dbReference type="EMBL" id="MCP2360012.1"/>
    </source>
</evidence>
<keyword evidence="2" id="KW-0285">Flavoprotein</keyword>
<dbReference type="PRINTS" id="PR00368">
    <property type="entry name" value="FADPNR"/>
</dbReference>
<feature type="domain" description="FAD/NAD(P)-binding" evidence="5">
    <location>
        <begin position="1"/>
        <end position="297"/>
    </location>
</feature>
<dbReference type="InterPro" id="IPR023753">
    <property type="entry name" value="FAD/NAD-binding_dom"/>
</dbReference>
<evidence type="ECO:0000256" key="3">
    <source>
        <dbReference type="ARBA" id="ARBA00022827"/>
    </source>
</evidence>
<dbReference type="PRINTS" id="PR00411">
    <property type="entry name" value="PNDRDTASEI"/>
</dbReference>
<dbReference type="RefSeq" id="WP_253747542.1">
    <property type="nucleotide sequence ID" value="NZ_BAABKA010000060.1"/>
</dbReference>
<protein>
    <submittedName>
        <fullName evidence="7">NADPH-dependent 2,4-dienoyl-CoA reductase/sulfur reductase-like enzyme</fullName>
    </submittedName>
</protein>
<dbReference type="AlphaFoldDB" id="A0A9X2GLQ0"/>
<evidence type="ECO:0000259" key="6">
    <source>
        <dbReference type="Pfam" id="PF14759"/>
    </source>
</evidence>
<keyword evidence="8" id="KW-1185">Reference proteome</keyword>
<evidence type="ECO:0000256" key="2">
    <source>
        <dbReference type="ARBA" id="ARBA00022630"/>
    </source>
</evidence>
<dbReference type="EMBL" id="JAMZEB010000002">
    <property type="protein sequence ID" value="MCP2360012.1"/>
    <property type="molecule type" value="Genomic_DNA"/>
</dbReference>
<comment type="cofactor">
    <cofactor evidence="1">
        <name>FAD</name>
        <dbReference type="ChEBI" id="CHEBI:57692"/>
    </cofactor>
</comment>
<feature type="domain" description="Reductase C-terminal" evidence="6">
    <location>
        <begin position="316"/>
        <end position="400"/>
    </location>
</feature>
<reference evidence="7" key="1">
    <citation type="submission" date="2022-06" db="EMBL/GenBank/DDBJ databases">
        <title>Sequencing the genomes of 1000 actinobacteria strains.</title>
        <authorList>
            <person name="Klenk H.-P."/>
        </authorList>
    </citation>
    <scope>NUCLEOTIDE SEQUENCE</scope>
    <source>
        <strain evidence="7">DSM 46694</strain>
    </source>
</reference>
<dbReference type="PANTHER" id="PTHR43557">
    <property type="entry name" value="APOPTOSIS-INDUCING FACTOR 1"/>
    <property type="match status" value="1"/>
</dbReference>
<dbReference type="InterPro" id="IPR036188">
    <property type="entry name" value="FAD/NAD-bd_sf"/>
</dbReference>
<evidence type="ECO:0000256" key="4">
    <source>
        <dbReference type="ARBA" id="ARBA00023002"/>
    </source>
</evidence>
<dbReference type="InterPro" id="IPR016156">
    <property type="entry name" value="FAD/NAD-linked_Rdtase_dimer_sf"/>
</dbReference>
<organism evidence="7 8">
    <name type="scientific">Nonomuraea thailandensis</name>
    <dbReference type="NCBI Taxonomy" id="1188745"/>
    <lineage>
        <taxon>Bacteria</taxon>
        <taxon>Bacillati</taxon>
        <taxon>Actinomycetota</taxon>
        <taxon>Actinomycetes</taxon>
        <taxon>Streptosporangiales</taxon>
        <taxon>Streptosporangiaceae</taxon>
        <taxon>Nonomuraea</taxon>
    </lineage>
</organism>
<dbReference type="GO" id="GO:0005737">
    <property type="term" value="C:cytoplasm"/>
    <property type="evidence" value="ECO:0007669"/>
    <property type="project" value="TreeGrafter"/>
</dbReference>
<dbReference type="InterPro" id="IPR028202">
    <property type="entry name" value="Reductase_C"/>
</dbReference>
<accession>A0A9X2GLQ0</accession>
<dbReference type="PANTHER" id="PTHR43557:SF2">
    <property type="entry name" value="RIESKE DOMAIN-CONTAINING PROTEIN-RELATED"/>
    <property type="match status" value="1"/>
</dbReference>
<name>A0A9X2GLQ0_9ACTN</name>
<dbReference type="Gene3D" id="3.50.50.60">
    <property type="entry name" value="FAD/NAD(P)-binding domain"/>
    <property type="match status" value="2"/>
</dbReference>